<dbReference type="OrthoDB" id="9790372at2"/>
<dbReference type="EMBL" id="BIFS01000001">
    <property type="protein sequence ID" value="GCE19607.1"/>
    <property type="molecule type" value="Genomic_DNA"/>
</dbReference>
<proteinExistence type="predicted"/>
<evidence type="ECO:0000313" key="1">
    <source>
        <dbReference type="EMBL" id="GCE19607.1"/>
    </source>
</evidence>
<evidence type="ECO:0008006" key="3">
    <source>
        <dbReference type="Google" id="ProtNLM"/>
    </source>
</evidence>
<gene>
    <name evidence="1" type="ORF">KDK_34070</name>
</gene>
<evidence type="ECO:0000313" key="2">
    <source>
        <dbReference type="Proteomes" id="UP000287188"/>
    </source>
</evidence>
<dbReference type="Proteomes" id="UP000287188">
    <property type="component" value="Unassembled WGS sequence"/>
</dbReference>
<dbReference type="AlphaFoldDB" id="A0A402AKE0"/>
<dbReference type="InterPro" id="IPR003772">
    <property type="entry name" value="YceD"/>
</dbReference>
<accession>A0A402AKE0</accession>
<reference evidence="2" key="1">
    <citation type="submission" date="2018-12" db="EMBL/GenBank/DDBJ databases">
        <title>Tengunoibacter tsumagoiensis gen. nov., sp. nov., Dictyobacter kobayashii sp. nov., D. alpinus sp. nov., and D. joshuensis sp. nov. and description of Dictyobacteraceae fam. nov. within the order Ktedonobacterales isolated from Tengu-no-mugimeshi.</title>
        <authorList>
            <person name="Wang C.M."/>
            <person name="Zheng Y."/>
            <person name="Sakai Y."/>
            <person name="Toyoda A."/>
            <person name="Minakuchi Y."/>
            <person name="Abe K."/>
            <person name="Yokota A."/>
            <person name="Yabe S."/>
        </authorList>
    </citation>
    <scope>NUCLEOTIDE SEQUENCE [LARGE SCALE GENOMIC DNA]</scope>
    <source>
        <strain evidence="2">Uno11</strain>
    </source>
</reference>
<keyword evidence="2" id="KW-1185">Reference proteome</keyword>
<dbReference type="PANTHER" id="PTHR34374:SF1">
    <property type="entry name" value="LARGE RIBOSOMAL RNA SUBUNIT ACCUMULATION PROTEIN YCED HOMOLOG 1, CHLOROPLASTIC"/>
    <property type="match status" value="1"/>
</dbReference>
<name>A0A402AKE0_9CHLR</name>
<dbReference type="Pfam" id="PF02620">
    <property type="entry name" value="YceD"/>
    <property type="match status" value="1"/>
</dbReference>
<comment type="caution">
    <text evidence="1">The sequence shown here is derived from an EMBL/GenBank/DDBJ whole genome shotgun (WGS) entry which is preliminary data.</text>
</comment>
<sequence length="179" mass="20044">MIFNVAQLMKSPFGSGAASEGDIHEEQVQLDKDFKVIGPIDGHARMRRVNQGLLVDGWVDLTLELECARCLKHFEQPMHVKFEERFYPTVDVVTGTPLPPIDEDDVFPIDEHHQVDLTEAIRQAVLLAIPMVPLCKEDCAGLCAQCGHDLNLGPCDCDEPEVDTRLNVLKQLLQNEKQS</sequence>
<protein>
    <recommendedName>
        <fullName evidence="3">DUF177 domain-containing protein</fullName>
    </recommendedName>
</protein>
<dbReference type="RefSeq" id="WP_126551452.1">
    <property type="nucleotide sequence ID" value="NZ_BIFS01000001.1"/>
</dbReference>
<dbReference type="PANTHER" id="PTHR34374">
    <property type="entry name" value="LARGE RIBOSOMAL RNA SUBUNIT ACCUMULATION PROTEIN YCED HOMOLOG 1, CHLOROPLASTIC"/>
    <property type="match status" value="1"/>
</dbReference>
<organism evidence="1 2">
    <name type="scientific">Dictyobacter kobayashii</name>
    <dbReference type="NCBI Taxonomy" id="2014872"/>
    <lineage>
        <taxon>Bacteria</taxon>
        <taxon>Bacillati</taxon>
        <taxon>Chloroflexota</taxon>
        <taxon>Ktedonobacteria</taxon>
        <taxon>Ktedonobacterales</taxon>
        <taxon>Dictyobacteraceae</taxon>
        <taxon>Dictyobacter</taxon>
    </lineage>
</organism>